<gene>
    <name evidence="3" type="ORF">PENTCL1PPCAC_19919</name>
</gene>
<keyword evidence="4" id="KW-1185">Reference proteome</keyword>
<dbReference type="Gene3D" id="1.20.1070.10">
    <property type="entry name" value="Rhodopsin 7-helix transmembrane proteins"/>
    <property type="match status" value="1"/>
</dbReference>
<dbReference type="Proteomes" id="UP001432027">
    <property type="component" value="Unassembled WGS sequence"/>
</dbReference>
<sequence>YILYLQPLFTDVGLLLIFMCYCSPMVVTQFSIFPLPLGKYVADILDSMQNYCWFNNCLSQISLALNRIVVTVLLRLNFFTQTRTILISILQHSLALAITVTSQYLLPCCRLEFDFTIFSYREVYITDVPNISWTHLKRPVQIACSTIPFILYTIILLSIRSIGRRIHLKSEALNRRRKQELKFTAQFATLAAIYTISWVMFSILPTIVLTSGNSWIHG</sequence>
<comment type="caution">
    <text evidence="3">The sequence shown here is derived from an EMBL/GenBank/DDBJ whole genome shotgun (WGS) entry which is preliminary data.</text>
</comment>
<dbReference type="SUPFAM" id="SSF81321">
    <property type="entry name" value="Family A G protein-coupled receptor-like"/>
    <property type="match status" value="1"/>
</dbReference>
<proteinExistence type="predicted"/>
<keyword evidence="1" id="KW-0472">Membrane</keyword>
<dbReference type="Pfam" id="PF10328">
    <property type="entry name" value="7TM_GPCR_Srx"/>
    <property type="match status" value="1"/>
</dbReference>
<evidence type="ECO:0000313" key="4">
    <source>
        <dbReference type="Proteomes" id="UP001432027"/>
    </source>
</evidence>
<keyword evidence="1" id="KW-0812">Transmembrane</keyword>
<protein>
    <recommendedName>
        <fullName evidence="2">7TM GPCR serpentine receptor class x (Srx) domain-containing protein</fullName>
    </recommendedName>
</protein>
<feature type="non-terminal residue" evidence="3">
    <location>
        <position position="1"/>
    </location>
</feature>
<feature type="transmembrane region" description="Helical" evidence="1">
    <location>
        <begin position="140"/>
        <end position="162"/>
    </location>
</feature>
<reference evidence="3" key="1">
    <citation type="submission" date="2023-10" db="EMBL/GenBank/DDBJ databases">
        <title>Genome assembly of Pristionchus species.</title>
        <authorList>
            <person name="Yoshida K."/>
            <person name="Sommer R.J."/>
        </authorList>
    </citation>
    <scope>NUCLEOTIDE SEQUENCE</scope>
    <source>
        <strain evidence="3">RS0144</strain>
    </source>
</reference>
<dbReference type="EMBL" id="BTSX01000004">
    <property type="protein sequence ID" value="GMS97744.1"/>
    <property type="molecule type" value="Genomic_DNA"/>
</dbReference>
<feature type="transmembrane region" description="Helical" evidence="1">
    <location>
        <begin position="183"/>
        <end position="208"/>
    </location>
</feature>
<evidence type="ECO:0000256" key="1">
    <source>
        <dbReference type="SAM" id="Phobius"/>
    </source>
</evidence>
<name>A0AAV5TU33_9BILA</name>
<dbReference type="PANTHER" id="PTHR22718">
    <property type="entry name" value="SERPENTINE RECEPTOR, CLASS X"/>
    <property type="match status" value="1"/>
</dbReference>
<evidence type="ECO:0000313" key="3">
    <source>
        <dbReference type="EMBL" id="GMS97744.1"/>
    </source>
</evidence>
<dbReference type="PANTHER" id="PTHR22718:SF11">
    <property type="entry name" value="7TM GPCR SERPENTINE RECEPTOR CLASS X (SRX) DOMAIN-CONTAINING PROTEIN"/>
    <property type="match status" value="1"/>
</dbReference>
<accession>A0AAV5TU33</accession>
<feature type="non-terminal residue" evidence="3">
    <location>
        <position position="218"/>
    </location>
</feature>
<dbReference type="AlphaFoldDB" id="A0AAV5TU33"/>
<dbReference type="InterPro" id="IPR019430">
    <property type="entry name" value="7TM_GPCR_serpentine_rcpt_Srx"/>
</dbReference>
<feature type="transmembrane region" description="Helical" evidence="1">
    <location>
        <begin position="53"/>
        <end position="74"/>
    </location>
</feature>
<feature type="transmembrane region" description="Helical" evidence="1">
    <location>
        <begin position="12"/>
        <end position="33"/>
    </location>
</feature>
<feature type="domain" description="7TM GPCR serpentine receptor class x (Srx)" evidence="2">
    <location>
        <begin position="9"/>
        <end position="208"/>
    </location>
</feature>
<evidence type="ECO:0000259" key="2">
    <source>
        <dbReference type="Pfam" id="PF10328"/>
    </source>
</evidence>
<organism evidence="3 4">
    <name type="scientific">Pristionchus entomophagus</name>
    <dbReference type="NCBI Taxonomy" id="358040"/>
    <lineage>
        <taxon>Eukaryota</taxon>
        <taxon>Metazoa</taxon>
        <taxon>Ecdysozoa</taxon>
        <taxon>Nematoda</taxon>
        <taxon>Chromadorea</taxon>
        <taxon>Rhabditida</taxon>
        <taxon>Rhabditina</taxon>
        <taxon>Diplogasteromorpha</taxon>
        <taxon>Diplogasteroidea</taxon>
        <taxon>Neodiplogasteridae</taxon>
        <taxon>Pristionchus</taxon>
    </lineage>
</organism>
<feature type="transmembrane region" description="Helical" evidence="1">
    <location>
        <begin position="86"/>
        <end position="106"/>
    </location>
</feature>
<keyword evidence="1" id="KW-1133">Transmembrane helix</keyword>